<dbReference type="RefSeq" id="WP_071807471.1">
    <property type="nucleotide sequence ID" value="NZ_MEIA01000256.1"/>
</dbReference>
<evidence type="ECO:0000256" key="1">
    <source>
        <dbReference type="SAM" id="MobiDB-lite"/>
    </source>
</evidence>
<sequence>MPEDFYVDADGLRNQTRPYQDAADEFAQLKQRVADFEKTYGDAYGNDDLGERFTPNFRAVIAYLSGSVDGVVVALDINADGLRVTADHFDTVEEDGVHNATKLANGMPTVGGRQGRTGGPPGVCRQQVAGAEHEQGEHLAEVTAVRQALPEGWVVGTKAADVVQGKEALAIDHPKERVWQALSDEIPRERVWRALSDEIPRERVLGAAPAEAGGYSESRYGPIARYEQDAKPGQFYFVDADNPIFRPAPGAVVDPTRPADEWGPHYINPDNSVPPRPMIVAKPVPAEGPCGPGEKPRG</sequence>
<protein>
    <submittedName>
        <fullName evidence="2">Uncharacterized protein</fullName>
    </submittedName>
</protein>
<comment type="caution">
    <text evidence="2">The sequence shown here is derived from an EMBL/GenBank/DDBJ whole genome shotgun (WGS) entry which is preliminary data.</text>
</comment>
<proteinExistence type="predicted"/>
<evidence type="ECO:0000313" key="3">
    <source>
        <dbReference type="Proteomes" id="UP000182486"/>
    </source>
</evidence>
<keyword evidence="3" id="KW-1185">Reference proteome</keyword>
<name>A0A1K0FGV4_9ACTN</name>
<dbReference type="Proteomes" id="UP000182486">
    <property type="component" value="Unassembled WGS sequence"/>
</dbReference>
<dbReference type="AlphaFoldDB" id="A0A1K0FGV4"/>
<accession>A0A1K0FGV4</accession>
<dbReference type="EMBL" id="MEIA01000256">
    <property type="protein sequence ID" value="OJF11952.1"/>
    <property type="molecule type" value="Genomic_DNA"/>
</dbReference>
<organism evidence="2 3">
    <name type="scientific">Couchioplanes caeruleus subsp. caeruleus</name>
    <dbReference type="NCBI Taxonomy" id="56427"/>
    <lineage>
        <taxon>Bacteria</taxon>
        <taxon>Bacillati</taxon>
        <taxon>Actinomycetota</taxon>
        <taxon>Actinomycetes</taxon>
        <taxon>Micromonosporales</taxon>
        <taxon>Micromonosporaceae</taxon>
        <taxon>Couchioplanes</taxon>
    </lineage>
</organism>
<evidence type="ECO:0000313" key="2">
    <source>
        <dbReference type="EMBL" id="OJF11952.1"/>
    </source>
</evidence>
<reference evidence="2 3" key="1">
    <citation type="submission" date="2016-09" db="EMBL/GenBank/DDBJ databases">
        <title>Couchioplanes caeruleus draft genome sequence.</title>
        <authorList>
            <person name="Sheehan J."/>
            <person name="Caffrey P."/>
        </authorList>
    </citation>
    <scope>NUCLEOTIDE SEQUENCE [LARGE SCALE GENOMIC DNA]</scope>
    <source>
        <strain evidence="2 3">DSM 43634</strain>
    </source>
</reference>
<feature type="region of interest" description="Disordered" evidence="1">
    <location>
        <begin position="256"/>
        <end position="298"/>
    </location>
</feature>
<gene>
    <name evidence="2" type="ORF">BG844_23295</name>
</gene>